<keyword evidence="5 8" id="KW-0285">Flavoprotein</keyword>
<dbReference type="InterPro" id="IPR036250">
    <property type="entry name" value="AcylCo_DH-like_C"/>
</dbReference>
<dbReference type="Pfam" id="PF01756">
    <property type="entry name" value="ACOX"/>
    <property type="match status" value="1"/>
</dbReference>
<evidence type="ECO:0000256" key="8">
    <source>
        <dbReference type="PIRNR" id="PIRNR000168"/>
    </source>
</evidence>
<keyword evidence="7" id="KW-0560">Oxidoreductase</keyword>
<comment type="similarity">
    <text evidence="4 8">Belongs to the acyl-CoA oxidase family.</text>
</comment>
<evidence type="ECO:0000256" key="4">
    <source>
        <dbReference type="ARBA" id="ARBA00006288"/>
    </source>
</evidence>
<evidence type="ECO:0000259" key="12">
    <source>
        <dbReference type="Pfam" id="PF02770"/>
    </source>
</evidence>
<dbReference type="InterPro" id="IPR012258">
    <property type="entry name" value="Acyl-CoA_oxidase"/>
</dbReference>
<dbReference type="Gene3D" id="1.20.140.10">
    <property type="entry name" value="Butyryl-CoA Dehydrogenase, subunit A, domain 3"/>
    <property type="match status" value="2"/>
</dbReference>
<dbReference type="SUPFAM" id="SSF47203">
    <property type="entry name" value="Acyl-CoA dehydrogenase C-terminal domain-like"/>
    <property type="match status" value="2"/>
</dbReference>
<dbReference type="FunFam" id="2.40.110.10:FF:000005">
    <property type="entry name" value="Acyl-coenzyme A oxidase"/>
    <property type="match status" value="1"/>
</dbReference>
<organism evidence="14 15">
    <name type="scientific">Clydaea vesicula</name>
    <dbReference type="NCBI Taxonomy" id="447962"/>
    <lineage>
        <taxon>Eukaryota</taxon>
        <taxon>Fungi</taxon>
        <taxon>Fungi incertae sedis</taxon>
        <taxon>Chytridiomycota</taxon>
        <taxon>Chytridiomycota incertae sedis</taxon>
        <taxon>Chytridiomycetes</taxon>
        <taxon>Lobulomycetales</taxon>
        <taxon>Lobulomycetaceae</taxon>
        <taxon>Clydaea</taxon>
    </lineage>
</organism>
<comment type="pathway">
    <text evidence="3">Lipid metabolism; peroxisomal fatty acid beta-oxidation.</text>
</comment>
<dbReference type="Pfam" id="PF02770">
    <property type="entry name" value="Acyl-CoA_dh_M"/>
    <property type="match status" value="1"/>
</dbReference>
<gene>
    <name evidence="14" type="ORF">HK099_001676</name>
</gene>
<feature type="domain" description="Acyl-CoA oxidase C-terminal" evidence="11">
    <location>
        <begin position="439"/>
        <end position="566"/>
    </location>
</feature>
<dbReference type="EMBL" id="JADGJW010000015">
    <property type="protein sequence ID" value="KAJ3227525.1"/>
    <property type="molecule type" value="Genomic_DNA"/>
</dbReference>
<dbReference type="InterPro" id="IPR009100">
    <property type="entry name" value="AcylCoA_DH/oxidase_NM_dom_sf"/>
</dbReference>
<dbReference type="InterPro" id="IPR046373">
    <property type="entry name" value="Acyl-CoA_Oxase/DH_mid-dom_sf"/>
</dbReference>
<evidence type="ECO:0000256" key="1">
    <source>
        <dbReference type="ARBA" id="ARBA00001201"/>
    </source>
</evidence>
<dbReference type="GO" id="GO:0071949">
    <property type="term" value="F:FAD binding"/>
    <property type="evidence" value="ECO:0007669"/>
    <property type="project" value="InterPro"/>
</dbReference>
<comment type="catalytic activity">
    <reaction evidence="1">
        <text>a 2,3-saturated acyl-CoA + O2 = a (2E)-enoyl-CoA + H2O2</text>
        <dbReference type="Rhea" id="RHEA:38959"/>
        <dbReference type="ChEBI" id="CHEBI:15379"/>
        <dbReference type="ChEBI" id="CHEBI:16240"/>
        <dbReference type="ChEBI" id="CHEBI:58856"/>
        <dbReference type="ChEBI" id="CHEBI:65111"/>
        <dbReference type="EC" id="1.3.3.6"/>
    </reaction>
</comment>
<dbReference type="InterPro" id="IPR002655">
    <property type="entry name" value="Acyl-CoA_oxidase_C"/>
</dbReference>
<dbReference type="GO" id="GO:0033540">
    <property type="term" value="P:fatty acid beta-oxidation using acyl-CoA oxidase"/>
    <property type="evidence" value="ECO:0007669"/>
    <property type="project" value="TreeGrafter"/>
</dbReference>
<evidence type="ECO:0000256" key="6">
    <source>
        <dbReference type="ARBA" id="ARBA00022827"/>
    </source>
</evidence>
<evidence type="ECO:0000313" key="14">
    <source>
        <dbReference type="EMBL" id="KAJ3227525.1"/>
    </source>
</evidence>
<keyword evidence="6 8" id="KW-0274">FAD</keyword>
<evidence type="ECO:0000256" key="7">
    <source>
        <dbReference type="ARBA" id="ARBA00023002"/>
    </source>
</evidence>
<dbReference type="GO" id="GO:0055088">
    <property type="term" value="P:lipid homeostasis"/>
    <property type="evidence" value="ECO:0007669"/>
    <property type="project" value="TreeGrafter"/>
</dbReference>
<dbReference type="PANTHER" id="PTHR10909">
    <property type="entry name" value="ELECTRON TRANSPORT OXIDOREDUCTASE"/>
    <property type="match status" value="1"/>
</dbReference>
<dbReference type="SUPFAM" id="SSF56645">
    <property type="entry name" value="Acyl-CoA dehydrogenase NM domain-like"/>
    <property type="match status" value="1"/>
</dbReference>
<name>A0AAD5UAJ8_9FUNG</name>
<dbReference type="PIRSF" id="PIRSF000168">
    <property type="entry name" value="Acyl-CoA_oxidase"/>
    <property type="match status" value="1"/>
</dbReference>
<feature type="domain" description="Acyl-CoA oxidase C-alpha1" evidence="13">
    <location>
        <begin position="248"/>
        <end position="404"/>
    </location>
</feature>
<dbReference type="GO" id="GO:0005777">
    <property type="term" value="C:peroxisome"/>
    <property type="evidence" value="ECO:0007669"/>
    <property type="project" value="InterPro"/>
</dbReference>
<dbReference type="Pfam" id="PF22924">
    <property type="entry name" value="ACOX_C_alpha1"/>
    <property type="match status" value="1"/>
</dbReference>
<feature type="binding site" evidence="10">
    <location>
        <position position="106"/>
    </location>
    <ligand>
        <name>FAD</name>
        <dbReference type="ChEBI" id="CHEBI:57692"/>
    </ligand>
</feature>
<evidence type="ECO:0000256" key="3">
    <source>
        <dbReference type="ARBA" id="ARBA00004846"/>
    </source>
</evidence>
<dbReference type="InterPro" id="IPR055060">
    <property type="entry name" value="ACOX_C_alpha1"/>
</dbReference>
<reference evidence="14" key="1">
    <citation type="submission" date="2020-05" db="EMBL/GenBank/DDBJ databases">
        <title>Phylogenomic resolution of chytrid fungi.</title>
        <authorList>
            <person name="Stajich J.E."/>
            <person name="Amses K."/>
            <person name="Simmons R."/>
            <person name="Seto K."/>
            <person name="Myers J."/>
            <person name="Bonds A."/>
            <person name="Quandt C.A."/>
            <person name="Barry K."/>
            <person name="Liu P."/>
            <person name="Grigoriev I."/>
            <person name="Longcore J.E."/>
            <person name="James T.Y."/>
        </authorList>
    </citation>
    <scope>NUCLEOTIDE SEQUENCE</scope>
    <source>
        <strain evidence="14">JEL0476</strain>
    </source>
</reference>
<evidence type="ECO:0000259" key="11">
    <source>
        <dbReference type="Pfam" id="PF01756"/>
    </source>
</evidence>
<comment type="cofactor">
    <cofactor evidence="2">
        <name>FAD</name>
        <dbReference type="ChEBI" id="CHEBI:57692"/>
    </cofactor>
</comment>
<dbReference type="GO" id="GO:0003997">
    <property type="term" value="F:acyl-CoA oxidase activity"/>
    <property type="evidence" value="ECO:0007669"/>
    <property type="project" value="UniProtKB-EC"/>
</dbReference>
<protein>
    <recommendedName>
        <fullName evidence="8">Acyl-coenzyme A oxidase</fullName>
    </recommendedName>
</protein>
<keyword evidence="15" id="KW-1185">Reference proteome</keyword>
<dbReference type="Gene3D" id="2.40.110.10">
    <property type="entry name" value="Butyryl-CoA Dehydrogenase, subunit A, domain 2"/>
    <property type="match status" value="1"/>
</dbReference>
<comment type="caution">
    <text evidence="14">The sequence shown here is derived from an EMBL/GenBank/DDBJ whole genome shotgun (WGS) entry which is preliminary data.</text>
</comment>
<dbReference type="Proteomes" id="UP001211065">
    <property type="component" value="Unassembled WGS sequence"/>
</dbReference>
<feature type="active site" description="Proton acceptor" evidence="9">
    <location>
        <position position="389"/>
    </location>
</feature>
<dbReference type="GO" id="GO:0005504">
    <property type="term" value="F:fatty acid binding"/>
    <property type="evidence" value="ECO:0007669"/>
    <property type="project" value="TreeGrafter"/>
</dbReference>
<accession>A0AAD5UAJ8</accession>
<proteinExistence type="inferred from homology"/>
<evidence type="ECO:0000256" key="2">
    <source>
        <dbReference type="ARBA" id="ARBA00001974"/>
    </source>
</evidence>
<evidence type="ECO:0000259" key="13">
    <source>
        <dbReference type="Pfam" id="PF22924"/>
    </source>
</evidence>
<dbReference type="InterPro" id="IPR006091">
    <property type="entry name" value="Acyl-CoA_Oxase/DH_mid-dom"/>
</dbReference>
<dbReference type="AlphaFoldDB" id="A0AAD5UAJ8"/>
<sequence length="588" mass="65272">MREHLKDPLFTPRFGISLRFEREIALERLKSIADNHFISVYDFEKNPLNILAAHEVVGMVDGSVATKMTVNWNLFGGTVLNLGSDRHRKYLPAVDTMEGMGCFALTELGFGNNAIEMETTATYLNDSKEWVINCPTILSQKYWITNGAVHAKWAVVFAQTLINGKNEGIHAFIVRIRNDDLSICPGVLIRDMGYKLACNGVDNGLLSFSNVKIPQENILNRYSDVVNGKFVSKIKSRRARFVTVADQLLAGRLCIASMCLGGTKTVLNIAFKYSNSRYTVGPTGKSDTAIATYQLQQNALVPLLCNTIGLNVGLNHCRNYWAKVSVNRNRSAEEQEMVVLLACVIKPLITWNFENSATVCRERCGGQGYLTANFLGMSIGFSHAGISAEGDNSVLIQKVAKELMAAVQKGTMSYGKGNPWDGGFCLKGLVGLIFLREQLLLKKLAESMQSKMAKGENLFEIWMRQESDTIQALGKSFGERICAQALAEKVNQNPDLTELIKVGEMYCLHSIKENLSLYLQLRILTVEKSEEVVSLFASKVKEVAKFSLKLVDYIGVHPDMIRAPIAGDWAKYNTYDNQGELLKPSANL</sequence>
<evidence type="ECO:0000256" key="9">
    <source>
        <dbReference type="PIRSR" id="PIRSR000168-1"/>
    </source>
</evidence>
<feature type="domain" description="Acyl-CoA oxidase/dehydrogenase middle" evidence="12">
    <location>
        <begin position="102"/>
        <end position="211"/>
    </location>
</feature>
<evidence type="ECO:0000256" key="5">
    <source>
        <dbReference type="ARBA" id="ARBA00022630"/>
    </source>
</evidence>
<evidence type="ECO:0000313" key="15">
    <source>
        <dbReference type="Proteomes" id="UP001211065"/>
    </source>
</evidence>
<evidence type="ECO:0000256" key="10">
    <source>
        <dbReference type="PIRSR" id="PIRSR000168-2"/>
    </source>
</evidence>
<dbReference type="PANTHER" id="PTHR10909:SF382">
    <property type="entry name" value="ACYL-COENZYME A OXIDASE"/>
    <property type="match status" value="1"/>
</dbReference>